<evidence type="ECO:0000313" key="2">
    <source>
        <dbReference type="Proteomes" id="UP001207468"/>
    </source>
</evidence>
<evidence type="ECO:0000313" key="1">
    <source>
        <dbReference type="EMBL" id="KAI9509986.1"/>
    </source>
</evidence>
<protein>
    <submittedName>
        <fullName evidence="1">Uncharacterized protein</fullName>
    </submittedName>
</protein>
<gene>
    <name evidence="1" type="ORF">F5148DRAFT_1183007</name>
</gene>
<proteinExistence type="predicted"/>
<accession>A0ACC0UFF5</accession>
<comment type="caution">
    <text evidence="1">The sequence shown here is derived from an EMBL/GenBank/DDBJ whole genome shotgun (WGS) entry which is preliminary data.</text>
</comment>
<organism evidence="1 2">
    <name type="scientific">Russula earlei</name>
    <dbReference type="NCBI Taxonomy" id="71964"/>
    <lineage>
        <taxon>Eukaryota</taxon>
        <taxon>Fungi</taxon>
        <taxon>Dikarya</taxon>
        <taxon>Basidiomycota</taxon>
        <taxon>Agaricomycotina</taxon>
        <taxon>Agaricomycetes</taxon>
        <taxon>Russulales</taxon>
        <taxon>Russulaceae</taxon>
        <taxon>Russula</taxon>
    </lineage>
</organism>
<name>A0ACC0UFF5_9AGAM</name>
<reference evidence="1" key="1">
    <citation type="submission" date="2021-03" db="EMBL/GenBank/DDBJ databases">
        <title>Evolutionary priming and transition to the ectomycorrhizal habit in an iconic lineage of mushroom-forming fungi: is preadaptation a requirement?</title>
        <authorList>
            <consortium name="DOE Joint Genome Institute"/>
            <person name="Looney B.P."/>
            <person name="Miyauchi S."/>
            <person name="Morin E."/>
            <person name="Drula E."/>
            <person name="Courty P.E."/>
            <person name="Chicoki N."/>
            <person name="Fauchery L."/>
            <person name="Kohler A."/>
            <person name="Kuo A."/>
            <person name="LaButti K."/>
            <person name="Pangilinan J."/>
            <person name="Lipzen A."/>
            <person name="Riley R."/>
            <person name="Andreopoulos W."/>
            <person name="He G."/>
            <person name="Johnson J."/>
            <person name="Barry K.W."/>
            <person name="Grigoriev I.V."/>
            <person name="Nagy L."/>
            <person name="Hibbett D."/>
            <person name="Henrissat B."/>
            <person name="Matheny P.B."/>
            <person name="Labbe J."/>
            <person name="Martin A.F."/>
        </authorList>
    </citation>
    <scope>NUCLEOTIDE SEQUENCE</scope>
    <source>
        <strain evidence="1">BPL698</strain>
    </source>
</reference>
<sequence length="342" mass="36801">MPSYRRLQQFAIAVSTVSVIYNGAEGGLSIGFGAESGSRSLIFFGVQSGIEVISAILVLWRFRKIAKPGDEMGVVLGAEALKFEMFATLGIGLLLLVLAIATESAALATLVLRQEPDSSNSSLIISASALILMITIWLPKRFLAKALNSSTMQGEAICSLSCIQVTFVLFIGSLLFKVWKGGWWVDGATSIALGVLFAWEGVKMMRWARSDEFTGGCCEGCQDRPPLAQAELANVYRDMCDCCSQKEGCRNSDGCKCAITIGQHQEQVKGCCIPVTPTGEKCCSRKIIPSHRMSRPPIHDGADHEVQVPNTTSCTHVSVAIPVASPSSCCEGYCRVDEERTG</sequence>
<keyword evidence="2" id="KW-1185">Reference proteome</keyword>
<dbReference type="Proteomes" id="UP001207468">
    <property type="component" value="Unassembled WGS sequence"/>
</dbReference>
<dbReference type="EMBL" id="JAGFNK010000051">
    <property type="protein sequence ID" value="KAI9509986.1"/>
    <property type="molecule type" value="Genomic_DNA"/>
</dbReference>